<evidence type="ECO:0000256" key="5">
    <source>
        <dbReference type="ARBA" id="ARBA00022729"/>
    </source>
</evidence>
<feature type="chain" id="PRO_5041414724" description="Peptidase A1 domain-containing protein" evidence="13">
    <location>
        <begin position="26"/>
        <end position="534"/>
    </location>
</feature>
<evidence type="ECO:0000256" key="2">
    <source>
        <dbReference type="ARBA" id="ARBA00007447"/>
    </source>
</evidence>
<organism evidence="15 16">
    <name type="scientific">Papaver nudicaule</name>
    <name type="common">Iceland poppy</name>
    <dbReference type="NCBI Taxonomy" id="74823"/>
    <lineage>
        <taxon>Eukaryota</taxon>
        <taxon>Viridiplantae</taxon>
        <taxon>Streptophyta</taxon>
        <taxon>Embryophyta</taxon>
        <taxon>Tracheophyta</taxon>
        <taxon>Spermatophyta</taxon>
        <taxon>Magnoliopsida</taxon>
        <taxon>Ranunculales</taxon>
        <taxon>Papaveraceae</taxon>
        <taxon>Papaveroideae</taxon>
        <taxon>Papaver</taxon>
    </lineage>
</organism>
<dbReference type="GO" id="GO:0004190">
    <property type="term" value="F:aspartic-type endopeptidase activity"/>
    <property type="evidence" value="ECO:0007669"/>
    <property type="project" value="UniProtKB-KW"/>
</dbReference>
<keyword evidence="9" id="KW-0325">Glycoprotein</keyword>
<comment type="similarity">
    <text evidence="2">Belongs to the peptidase A1 family.</text>
</comment>
<keyword evidence="5 13" id="KW-0732">Signal</keyword>
<evidence type="ECO:0000313" key="16">
    <source>
        <dbReference type="Proteomes" id="UP001177140"/>
    </source>
</evidence>
<feature type="active site" evidence="11">
    <location>
        <position position="335"/>
    </location>
</feature>
<evidence type="ECO:0000256" key="8">
    <source>
        <dbReference type="ARBA" id="ARBA00023136"/>
    </source>
</evidence>
<dbReference type="Proteomes" id="UP001177140">
    <property type="component" value="Unassembled WGS sequence"/>
</dbReference>
<proteinExistence type="inferred from homology"/>
<dbReference type="SUPFAM" id="SSF50630">
    <property type="entry name" value="Acid proteases"/>
    <property type="match status" value="1"/>
</dbReference>
<dbReference type="EMBL" id="JAJJMA010036976">
    <property type="protein sequence ID" value="MCL7024666.1"/>
    <property type="molecule type" value="Genomic_DNA"/>
</dbReference>
<dbReference type="InterPro" id="IPR032861">
    <property type="entry name" value="TAXi_N"/>
</dbReference>
<evidence type="ECO:0000256" key="4">
    <source>
        <dbReference type="ARBA" id="ARBA00022670"/>
    </source>
</evidence>
<dbReference type="InterPro" id="IPR001461">
    <property type="entry name" value="Aspartic_peptidase_A1"/>
</dbReference>
<dbReference type="InterPro" id="IPR033121">
    <property type="entry name" value="PEPTIDASE_A1"/>
</dbReference>
<evidence type="ECO:0000256" key="10">
    <source>
        <dbReference type="ARBA" id="ARBA00023288"/>
    </source>
</evidence>
<accession>A0AA41UYZ4</accession>
<evidence type="ECO:0000256" key="11">
    <source>
        <dbReference type="PIRSR" id="PIRSR601461-1"/>
    </source>
</evidence>
<evidence type="ECO:0000256" key="1">
    <source>
        <dbReference type="ARBA" id="ARBA00004193"/>
    </source>
</evidence>
<dbReference type="FunFam" id="2.40.70.10:FF:000014">
    <property type="entry name" value="Aspartyl protease family protein 1"/>
    <property type="match status" value="1"/>
</dbReference>
<gene>
    <name evidence="15" type="ORF">MKW94_021789</name>
</gene>
<dbReference type="Pfam" id="PF14541">
    <property type="entry name" value="TAXi_C"/>
    <property type="match status" value="1"/>
</dbReference>
<keyword evidence="8" id="KW-0472">Membrane</keyword>
<dbReference type="InterPro" id="IPR021109">
    <property type="entry name" value="Peptidase_aspartic_dom_sf"/>
</dbReference>
<evidence type="ECO:0000256" key="3">
    <source>
        <dbReference type="ARBA" id="ARBA00022475"/>
    </source>
</evidence>
<keyword evidence="3" id="KW-1003">Cell membrane</keyword>
<dbReference type="GO" id="GO:0005886">
    <property type="term" value="C:plasma membrane"/>
    <property type="evidence" value="ECO:0007669"/>
    <property type="project" value="UniProtKB-SubCell"/>
</dbReference>
<evidence type="ECO:0000256" key="9">
    <source>
        <dbReference type="ARBA" id="ARBA00023180"/>
    </source>
</evidence>
<evidence type="ECO:0000256" key="12">
    <source>
        <dbReference type="SAM" id="MobiDB-lite"/>
    </source>
</evidence>
<dbReference type="Gene3D" id="2.40.70.10">
    <property type="entry name" value="Acid Proteases"/>
    <property type="match status" value="2"/>
</dbReference>
<dbReference type="AlphaFoldDB" id="A0AA41UYZ4"/>
<sequence>METRILICLVISTLVLTDFSEVVFAATFTSKLIHRFSDEVKEFRVSKNGGDKLLSSWPKRKSLDYYQLLVGNDYQRQNMKLGAEYQFLFPSQGSKTISFGDDFGWLHYTWIDIGTPNVSFLVALDAGSDLLWVPCDCIECAPLTATHYNSLDRDLSEYSPSESSTSKHVSCSNELCQLGSNCKNPKQPCPYIANYYSDNTSSSGLLVEDTLHLASSSGHASKSLVQAPVIIGCGRKQSGVFLDGVAPDGLMGLGLGDISILSSLAKAGLALNSFSMCFNDDDSGRIFFGDKGAASQKSTSFLPLDGKFDAYMVGVEGCCIGSSCLEQTEFQAQVDSGTSFTFLPKKVYGEVVAEFDKKINIKRSSYDGYPWEYCYKTSSEGLHKIPNLSLMFPHNNSFEVHNPVILIYVNEEVTGFCLAIQPSAINYGIIGQNFITGYRMVFDREKLKLRWSRSSCQDLSNEEGTPDQDKTENPLPTNEQQSTGGGKHAVAPAVAGKTTSNPSTASRQFMNKLQLPAQLSLLLLVTSLTFCILI</sequence>
<dbReference type="PANTHER" id="PTHR13683:SF743">
    <property type="entry name" value="ASPARTIC PROTEINASE-LIKE PROTEIN 1"/>
    <property type="match status" value="1"/>
</dbReference>
<feature type="active site" evidence="11">
    <location>
        <position position="125"/>
    </location>
</feature>
<protein>
    <recommendedName>
        <fullName evidence="14">Peptidase A1 domain-containing protein</fullName>
    </recommendedName>
</protein>
<name>A0AA41UYZ4_PAPNU</name>
<keyword evidence="4" id="KW-0645">Protease</keyword>
<feature type="domain" description="Peptidase A1" evidence="14">
    <location>
        <begin position="107"/>
        <end position="452"/>
    </location>
</feature>
<comment type="caution">
    <text evidence="15">The sequence shown here is derived from an EMBL/GenBank/DDBJ whole genome shotgun (WGS) entry which is preliminary data.</text>
</comment>
<dbReference type="FunFam" id="2.40.70.10:FF:000012">
    <property type="entry name" value="Aspartyl protease family protein 1"/>
    <property type="match status" value="1"/>
</dbReference>
<evidence type="ECO:0000259" key="14">
    <source>
        <dbReference type="PROSITE" id="PS51767"/>
    </source>
</evidence>
<feature type="signal peptide" evidence="13">
    <location>
        <begin position="1"/>
        <end position="25"/>
    </location>
</feature>
<keyword evidence="10" id="KW-0449">Lipoprotein</keyword>
<dbReference type="PROSITE" id="PS51767">
    <property type="entry name" value="PEPTIDASE_A1"/>
    <property type="match status" value="1"/>
</dbReference>
<feature type="region of interest" description="Disordered" evidence="12">
    <location>
        <begin position="457"/>
        <end position="503"/>
    </location>
</feature>
<keyword evidence="6" id="KW-0064">Aspartyl protease</keyword>
<dbReference type="PANTHER" id="PTHR13683">
    <property type="entry name" value="ASPARTYL PROTEASES"/>
    <property type="match status" value="1"/>
</dbReference>
<evidence type="ECO:0000256" key="6">
    <source>
        <dbReference type="ARBA" id="ARBA00022750"/>
    </source>
</evidence>
<evidence type="ECO:0000256" key="13">
    <source>
        <dbReference type="SAM" id="SignalP"/>
    </source>
</evidence>
<keyword evidence="16" id="KW-1185">Reference proteome</keyword>
<dbReference type="InterPro" id="IPR032799">
    <property type="entry name" value="TAXi_C"/>
</dbReference>
<evidence type="ECO:0000256" key="7">
    <source>
        <dbReference type="ARBA" id="ARBA00022801"/>
    </source>
</evidence>
<dbReference type="GO" id="GO:0006508">
    <property type="term" value="P:proteolysis"/>
    <property type="evidence" value="ECO:0007669"/>
    <property type="project" value="UniProtKB-KW"/>
</dbReference>
<dbReference type="Pfam" id="PF14543">
    <property type="entry name" value="TAXi_N"/>
    <property type="match status" value="1"/>
</dbReference>
<dbReference type="PRINTS" id="PR00792">
    <property type="entry name" value="PEPSIN"/>
</dbReference>
<reference evidence="15" key="1">
    <citation type="submission" date="2022-03" db="EMBL/GenBank/DDBJ databases">
        <title>A functionally conserved STORR gene fusion in Papaver species that diverged 16.8 million years ago.</title>
        <authorList>
            <person name="Catania T."/>
        </authorList>
    </citation>
    <scope>NUCLEOTIDE SEQUENCE</scope>
    <source>
        <strain evidence="15">S-191538</strain>
    </source>
</reference>
<keyword evidence="7" id="KW-0378">Hydrolase</keyword>
<evidence type="ECO:0000313" key="15">
    <source>
        <dbReference type="EMBL" id="MCL7024666.1"/>
    </source>
</evidence>
<comment type="subcellular location">
    <subcellularLocation>
        <location evidence="1">Cell membrane</location>
        <topology evidence="1">Lipid-anchor</topology>
    </subcellularLocation>
</comment>